<name>A0A7C2X9L1_9BACT</name>
<proteinExistence type="predicted"/>
<gene>
    <name evidence="1" type="ORF">ENN98_02215</name>
</gene>
<reference evidence="1" key="1">
    <citation type="journal article" date="2020" name="mSystems">
        <title>Genome- and Community-Level Interaction Insights into Carbon Utilization and Element Cycling Functions of Hydrothermarchaeota in Hydrothermal Sediment.</title>
        <authorList>
            <person name="Zhou Z."/>
            <person name="Liu Y."/>
            <person name="Xu W."/>
            <person name="Pan J."/>
            <person name="Luo Z.H."/>
            <person name="Li M."/>
        </authorList>
    </citation>
    <scope>NUCLEOTIDE SEQUENCE [LARGE SCALE GENOMIC DNA]</scope>
    <source>
        <strain evidence="1">SpSt-1224</strain>
    </source>
</reference>
<organism evidence="1">
    <name type="scientific">Desulfurivibrio alkaliphilus</name>
    <dbReference type="NCBI Taxonomy" id="427923"/>
    <lineage>
        <taxon>Bacteria</taxon>
        <taxon>Pseudomonadati</taxon>
        <taxon>Thermodesulfobacteriota</taxon>
        <taxon>Desulfobulbia</taxon>
        <taxon>Desulfobulbales</taxon>
        <taxon>Desulfobulbaceae</taxon>
        <taxon>Desulfurivibrio</taxon>
    </lineage>
</organism>
<accession>A0A7C2X9L1</accession>
<evidence type="ECO:0000313" key="1">
    <source>
        <dbReference type="EMBL" id="HET97517.1"/>
    </source>
</evidence>
<dbReference type="Proteomes" id="UP000885986">
    <property type="component" value="Unassembled WGS sequence"/>
</dbReference>
<dbReference type="Pfam" id="PF12974">
    <property type="entry name" value="Phosphonate-bd"/>
    <property type="match status" value="1"/>
</dbReference>
<dbReference type="EMBL" id="DSDS01000049">
    <property type="protein sequence ID" value="HET97517.1"/>
    <property type="molecule type" value="Genomic_DNA"/>
</dbReference>
<dbReference type="AlphaFoldDB" id="A0A7C2X9L1"/>
<comment type="caution">
    <text evidence="1">The sequence shown here is derived from an EMBL/GenBank/DDBJ whole genome shotgun (WGS) entry which is preliminary data.</text>
</comment>
<sequence>MAEIFAGIESCSFDLVATNPTHFLVVRRKFPLSGVVATLLNLDSAGKIQRQLSGAIVARDDRPDLNSLMDIRNRRIAAPSLEHMGGYRAQVYELHLAGINLPEDIDSLQLIGVHQEAIRAAFARSCLTW</sequence>
<protein>
    <submittedName>
        <fullName evidence="1">Uncharacterized protein</fullName>
    </submittedName>
</protein>